<dbReference type="SUPFAM" id="SSF90229">
    <property type="entry name" value="CCCH zinc finger"/>
    <property type="match status" value="1"/>
</dbReference>
<proteinExistence type="predicted"/>
<dbReference type="GO" id="GO:0008270">
    <property type="term" value="F:zinc ion binding"/>
    <property type="evidence" value="ECO:0007669"/>
    <property type="project" value="UniProtKB-KW"/>
</dbReference>
<keyword evidence="2 4" id="KW-0863">Zinc-finger</keyword>
<accession>G0V3B2</accession>
<dbReference type="InterPro" id="IPR000571">
    <property type="entry name" value="Znf_CCCH"/>
</dbReference>
<dbReference type="EMBL" id="HE575324">
    <property type="protein sequence ID" value="CCC96135.1"/>
    <property type="molecule type" value="Genomic_DNA"/>
</dbReference>
<evidence type="ECO:0000256" key="4">
    <source>
        <dbReference type="PROSITE-ProRule" id="PRU00723"/>
    </source>
</evidence>
<dbReference type="VEuPathDB" id="TriTrypDB:TcIL3000.11.16470"/>
<gene>
    <name evidence="7" type="ORF">TCIL3000_11_16470</name>
</gene>
<evidence type="ECO:0000256" key="1">
    <source>
        <dbReference type="ARBA" id="ARBA00022723"/>
    </source>
</evidence>
<evidence type="ECO:0000256" key="3">
    <source>
        <dbReference type="ARBA" id="ARBA00022833"/>
    </source>
</evidence>
<evidence type="ECO:0000313" key="7">
    <source>
        <dbReference type="EMBL" id="CCC96135.1"/>
    </source>
</evidence>
<sequence length="221" mass="23564">MSTPTGAFGTAPEPAKPEIDVLSAVLPASAEPEPSFGKVLSDSGSSSGGNNAKLRGNTLDSPPEPEPKRDGGRGNSSEENCDGFFNVLSADKSKALSIPAELIEPTIGSKNYVSRNRSTKVPSYALYLCKSFSTSGNCAHGSRCDFIHSRHDLVETCGSNSRVSVIQVHWSTPVCSLEDALYEGHEPGFIFHINPGPQWGGGNYEPPGSCSREYVYRPKGR</sequence>
<dbReference type="Pfam" id="PF00642">
    <property type="entry name" value="zf-CCCH"/>
    <property type="match status" value="1"/>
</dbReference>
<feature type="region of interest" description="Disordered" evidence="5">
    <location>
        <begin position="1"/>
        <end position="20"/>
    </location>
</feature>
<keyword evidence="1 4" id="KW-0479">Metal-binding</keyword>
<reference evidence="7" key="1">
    <citation type="journal article" date="2012" name="Proc. Natl. Acad. Sci. U.S.A.">
        <title>Antigenic diversity is generated by distinct evolutionary mechanisms in African trypanosome species.</title>
        <authorList>
            <person name="Jackson A.P."/>
            <person name="Berry A."/>
            <person name="Aslett M."/>
            <person name="Allison H.C."/>
            <person name="Burton P."/>
            <person name="Vavrova-Anderson J."/>
            <person name="Brown R."/>
            <person name="Browne H."/>
            <person name="Corton N."/>
            <person name="Hauser H."/>
            <person name="Gamble J."/>
            <person name="Gilderthorp R."/>
            <person name="Marcello L."/>
            <person name="McQuillan J."/>
            <person name="Otto T.D."/>
            <person name="Quail M.A."/>
            <person name="Sanders M.J."/>
            <person name="van Tonder A."/>
            <person name="Ginger M.L."/>
            <person name="Field M.C."/>
            <person name="Barry J.D."/>
            <person name="Hertz-Fowler C."/>
            <person name="Berriman M."/>
        </authorList>
    </citation>
    <scope>NUCLEOTIDE SEQUENCE</scope>
    <source>
        <strain evidence="7">IL3000</strain>
    </source>
</reference>
<evidence type="ECO:0000259" key="6">
    <source>
        <dbReference type="PROSITE" id="PS50103"/>
    </source>
</evidence>
<protein>
    <submittedName>
        <fullName evidence="7">Uncharacterized protein TCIL3000_11_16470</fullName>
    </submittedName>
</protein>
<dbReference type="PROSITE" id="PS50103">
    <property type="entry name" value="ZF_C3H1"/>
    <property type="match status" value="1"/>
</dbReference>
<name>G0V3B2_TRYCI</name>
<dbReference type="Gene3D" id="4.10.1000.10">
    <property type="entry name" value="Zinc finger, CCCH-type"/>
    <property type="match status" value="1"/>
</dbReference>
<keyword evidence="3 4" id="KW-0862">Zinc</keyword>
<feature type="domain" description="C3H1-type" evidence="6">
    <location>
        <begin position="123"/>
        <end position="151"/>
    </location>
</feature>
<evidence type="ECO:0000256" key="2">
    <source>
        <dbReference type="ARBA" id="ARBA00022771"/>
    </source>
</evidence>
<dbReference type="PANTHER" id="PTHR37562:SF5">
    <property type="entry name" value="C3H1-TYPE DOMAIN-CONTAINING PROTEIN"/>
    <property type="match status" value="1"/>
</dbReference>
<dbReference type="AlphaFoldDB" id="G0V3B2"/>
<dbReference type="InterPro" id="IPR036855">
    <property type="entry name" value="Znf_CCCH_sf"/>
</dbReference>
<evidence type="ECO:0000256" key="5">
    <source>
        <dbReference type="SAM" id="MobiDB-lite"/>
    </source>
</evidence>
<feature type="region of interest" description="Disordered" evidence="5">
    <location>
        <begin position="26"/>
        <end position="78"/>
    </location>
</feature>
<organism evidence="7">
    <name type="scientific">Trypanosoma congolense (strain IL3000)</name>
    <dbReference type="NCBI Taxonomy" id="1068625"/>
    <lineage>
        <taxon>Eukaryota</taxon>
        <taxon>Discoba</taxon>
        <taxon>Euglenozoa</taxon>
        <taxon>Kinetoplastea</taxon>
        <taxon>Metakinetoplastina</taxon>
        <taxon>Trypanosomatida</taxon>
        <taxon>Trypanosomatidae</taxon>
        <taxon>Trypanosoma</taxon>
        <taxon>Nannomonas</taxon>
    </lineage>
</organism>
<dbReference type="PANTHER" id="PTHR37562">
    <property type="entry name" value="C3H1-TYPE DOMAIN-CONTAINING PROTEIN-RELATED"/>
    <property type="match status" value="1"/>
</dbReference>
<feature type="zinc finger region" description="C3H1-type" evidence="4">
    <location>
        <begin position="123"/>
        <end position="151"/>
    </location>
</feature>